<name>A0AAW1IYQ4_POPJA</name>
<sequence>MSQQNYQYGFEPLYERSQRLEPERKKWDLFEDPPIKEDIGSMEKTKYVDFGEKLAKVLAYIFSFLFVLGGAVVSKGTFMFMVAQLNSKEIGYCNKDIGKNKEFTVTVPEIERIGWMWIIMFAFFAPQLGTFIRSIRKLIYKSWELPSPIICALVFTSETLMTIGMAIFIYVVLPDLDSVKGLMLTNAVCFIPAVLIFATNLLRKIQRIDFQNDPNSIPILILDLMSMLAQASAFIIWPITQAQSTTLWYVVASAILISCGWWENFAPLNTKFQKLTKFENSRYVLYAFVSLWKCAVFLASMLAIEGIRLGKFPHQMFEQFVGAFQEHNYTVQQVTPVILRNSSLKADVIDSGSEELRPYDGLTLIWVFLINVLSTYICYIVGKWVCKINIQGFGYSFPINLTVPVSLTILIILCGRYVADACAFCP</sequence>
<dbReference type="Proteomes" id="UP001458880">
    <property type="component" value="Unassembled WGS sequence"/>
</dbReference>
<feature type="transmembrane region" description="Helical" evidence="1">
    <location>
        <begin position="283"/>
        <end position="304"/>
    </location>
</feature>
<dbReference type="EMBL" id="JASPKY010000478">
    <property type="protein sequence ID" value="KAK9695522.1"/>
    <property type="molecule type" value="Genomic_DNA"/>
</dbReference>
<dbReference type="InterPro" id="IPR055120">
    <property type="entry name" value="Chs-1/2_IV_N"/>
</dbReference>
<feature type="transmembrane region" description="Helical" evidence="1">
    <location>
        <begin position="54"/>
        <end position="73"/>
    </location>
</feature>
<keyword evidence="1" id="KW-0812">Transmembrane</keyword>
<accession>A0AAW1IYQ4</accession>
<feature type="transmembrane region" description="Helical" evidence="1">
    <location>
        <begin position="246"/>
        <end position="262"/>
    </location>
</feature>
<protein>
    <recommendedName>
        <fullName evidence="2">Chitin synthase chs-1/2 N-terminal putative transporter domain-containing protein</fullName>
    </recommendedName>
</protein>
<evidence type="ECO:0000313" key="3">
    <source>
        <dbReference type="EMBL" id="KAK9695522.1"/>
    </source>
</evidence>
<comment type="caution">
    <text evidence="3">The sequence shown here is derived from an EMBL/GenBank/DDBJ whole genome shotgun (WGS) entry which is preliminary data.</text>
</comment>
<feature type="transmembrane region" description="Helical" evidence="1">
    <location>
        <begin position="397"/>
        <end position="419"/>
    </location>
</feature>
<feature type="transmembrane region" description="Helical" evidence="1">
    <location>
        <begin position="364"/>
        <end position="385"/>
    </location>
</feature>
<feature type="domain" description="Chitin synthase chs-1/2 N-terminal putative transporter" evidence="2">
    <location>
        <begin position="54"/>
        <end position="266"/>
    </location>
</feature>
<feature type="transmembrane region" description="Helical" evidence="1">
    <location>
        <begin position="179"/>
        <end position="198"/>
    </location>
</feature>
<reference evidence="3 4" key="1">
    <citation type="journal article" date="2024" name="BMC Genomics">
        <title>De novo assembly and annotation of Popillia japonica's genome with initial clues to its potential as an invasive pest.</title>
        <authorList>
            <person name="Cucini C."/>
            <person name="Boschi S."/>
            <person name="Funari R."/>
            <person name="Cardaioli E."/>
            <person name="Iannotti N."/>
            <person name="Marturano G."/>
            <person name="Paoli F."/>
            <person name="Bruttini M."/>
            <person name="Carapelli A."/>
            <person name="Frati F."/>
            <person name="Nardi F."/>
        </authorList>
    </citation>
    <scope>NUCLEOTIDE SEQUENCE [LARGE SCALE GENOMIC DNA]</scope>
    <source>
        <strain evidence="3">DMR45628</strain>
    </source>
</reference>
<keyword evidence="1" id="KW-1133">Transmembrane helix</keyword>
<dbReference type="Pfam" id="PF23000">
    <property type="entry name" value="ChitinSynthase_IV_N"/>
    <property type="match status" value="1"/>
</dbReference>
<gene>
    <name evidence="3" type="ORF">QE152_g32522</name>
</gene>
<dbReference type="AlphaFoldDB" id="A0AAW1IYQ4"/>
<feature type="transmembrane region" description="Helical" evidence="1">
    <location>
        <begin position="147"/>
        <end position="173"/>
    </location>
</feature>
<evidence type="ECO:0000313" key="4">
    <source>
        <dbReference type="Proteomes" id="UP001458880"/>
    </source>
</evidence>
<evidence type="ECO:0000256" key="1">
    <source>
        <dbReference type="SAM" id="Phobius"/>
    </source>
</evidence>
<feature type="transmembrane region" description="Helical" evidence="1">
    <location>
        <begin position="219"/>
        <end position="240"/>
    </location>
</feature>
<keyword evidence="4" id="KW-1185">Reference proteome</keyword>
<keyword evidence="1" id="KW-0472">Membrane</keyword>
<proteinExistence type="predicted"/>
<organism evidence="3 4">
    <name type="scientific">Popillia japonica</name>
    <name type="common">Japanese beetle</name>
    <dbReference type="NCBI Taxonomy" id="7064"/>
    <lineage>
        <taxon>Eukaryota</taxon>
        <taxon>Metazoa</taxon>
        <taxon>Ecdysozoa</taxon>
        <taxon>Arthropoda</taxon>
        <taxon>Hexapoda</taxon>
        <taxon>Insecta</taxon>
        <taxon>Pterygota</taxon>
        <taxon>Neoptera</taxon>
        <taxon>Endopterygota</taxon>
        <taxon>Coleoptera</taxon>
        <taxon>Polyphaga</taxon>
        <taxon>Scarabaeiformia</taxon>
        <taxon>Scarabaeidae</taxon>
        <taxon>Rutelinae</taxon>
        <taxon>Popillia</taxon>
    </lineage>
</organism>
<feature type="transmembrane region" description="Helical" evidence="1">
    <location>
        <begin position="115"/>
        <end position="135"/>
    </location>
</feature>
<evidence type="ECO:0000259" key="2">
    <source>
        <dbReference type="Pfam" id="PF23000"/>
    </source>
</evidence>